<comment type="caution">
    <text evidence="1">The sequence shown here is derived from an EMBL/GenBank/DDBJ whole genome shotgun (WGS) entry which is preliminary data.</text>
</comment>
<reference evidence="1 2" key="1">
    <citation type="journal article" date="2019" name="Int. J. Syst. Evol. Microbiol.">
        <title>The Global Catalogue of Microorganisms (GCM) 10K type strain sequencing project: providing services to taxonomists for standard genome sequencing and annotation.</title>
        <authorList>
            <consortium name="The Broad Institute Genomics Platform"/>
            <consortium name="The Broad Institute Genome Sequencing Center for Infectious Disease"/>
            <person name="Wu L."/>
            <person name="Ma J."/>
        </authorList>
    </citation>
    <scope>NUCLEOTIDE SEQUENCE [LARGE SCALE GENOMIC DNA]</scope>
    <source>
        <strain evidence="1 2">JCM 14545</strain>
    </source>
</reference>
<sequence>MITLATVTQLEKVADTLPAGEAVLDRARTRVRQAARIVSAAVQVDPTLLDDRDYARNHLLDLCVELVRQLQPLARQAFLTLEHARLTKAGAPQEEFARIGRINPLAPDELDALSERLVELAKQIDAAALPDWNTPRRIRERSERLLPGPKVITRFADQLAEAVRPAADLPYPAAMAVEVAALAEQLRTIADRPTAAEDQIAATYAAPGIVGRNDR</sequence>
<protein>
    <submittedName>
        <fullName evidence="1">Uncharacterized protein</fullName>
    </submittedName>
</protein>
<keyword evidence="2" id="KW-1185">Reference proteome</keyword>
<accession>A0ABN2SBQ0</accession>
<proteinExistence type="predicted"/>
<dbReference type="Proteomes" id="UP001501116">
    <property type="component" value="Unassembled WGS sequence"/>
</dbReference>
<evidence type="ECO:0000313" key="2">
    <source>
        <dbReference type="Proteomes" id="UP001501116"/>
    </source>
</evidence>
<dbReference type="EMBL" id="BAAANN010000038">
    <property type="protein sequence ID" value="GAA1983538.1"/>
    <property type="molecule type" value="Genomic_DNA"/>
</dbReference>
<gene>
    <name evidence="1" type="ORF">GCM10009754_70900</name>
</gene>
<organism evidence="1 2">
    <name type="scientific">Amycolatopsis minnesotensis</name>
    <dbReference type="NCBI Taxonomy" id="337894"/>
    <lineage>
        <taxon>Bacteria</taxon>
        <taxon>Bacillati</taxon>
        <taxon>Actinomycetota</taxon>
        <taxon>Actinomycetes</taxon>
        <taxon>Pseudonocardiales</taxon>
        <taxon>Pseudonocardiaceae</taxon>
        <taxon>Amycolatopsis</taxon>
    </lineage>
</organism>
<name>A0ABN2SBQ0_9PSEU</name>
<evidence type="ECO:0000313" key="1">
    <source>
        <dbReference type="EMBL" id="GAA1983538.1"/>
    </source>
</evidence>